<dbReference type="InterPro" id="IPR012657">
    <property type="entry name" value="23S_rRNA-intervening_sequence"/>
</dbReference>
<organism evidence="1 2">
    <name type="scientific">Candidatus Roizmanbacteria bacterium RIFCSPLOWO2_01_FULL_37_16</name>
    <dbReference type="NCBI Taxonomy" id="1802058"/>
    <lineage>
        <taxon>Bacteria</taxon>
        <taxon>Candidatus Roizmaniibacteriota</taxon>
    </lineage>
</organism>
<accession>A0A1F7ILH8</accession>
<dbReference type="EMBL" id="MGAI01000032">
    <property type="protein sequence ID" value="OGK44241.1"/>
    <property type="molecule type" value="Genomic_DNA"/>
</dbReference>
<dbReference type="InterPro" id="IPR036583">
    <property type="entry name" value="23S_rRNA_IVS_sf"/>
</dbReference>
<proteinExistence type="predicted"/>
<dbReference type="AlphaFoldDB" id="A0A1F7ILH8"/>
<dbReference type="NCBIfam" id="TIGR02436">
    <property type="entry name" value="four helix bundle protein"/>
    <property type="match status" value="1"/>
</dbReference>
<gene>
    <name evidence="1" type="ORF">A3B40_03680</name>
</gene>
<evidence type="ECO:0000313" key="1">
    <source>
        <dbReference type="EMBL" id="OGK44241.1"/>
    </source>
</evidence>
<dbReference type="SUPFAM" id="SSF158446">
    <property type="entry name" value="IVS-encoded protein-like"/>
    <property type="match status" value="1"/>
</dbReference>
<dbReference type="Proteomes" id="UP000178040">
    <property type="component" value="Unassembled WGS sequence"/>
</dbReference>
<evidence type="ECO:0008006" key="3">
    <source>
        <dbReference type="Google" id="ProtNLM"/>
    </source>
</evidence>
<dbReference type="Pfam" id="PF05635">
    <property type="entry name" value="23S_rRNA_IVP"/>
    <property type="match status" value="1"/>
</dbReference>
<dbReference type="PANTHER" id="PTHR38471:SF2">
    <property type="entry name" value="FOUR HELIX BUNDLE PROTEIN"/>
    <property type="match status" value="1"/>
</dbReference>
<comment type="caution">
    <text evidence="1">The sequence shown here is derived from an EMBL/GenBank/DDBJ whole genome shotgun (WGS) entry which is preliminary data.</text>
</comment>
<dbReference type="Gene3D" id="1.20.1440.60">
    <property type="entry name" value="23S rRNA-intervening sequence"/>
    <property type="match status" value="1"/>
</dbReference>
<reference evidence="1 2" key="1">
    <citation type="journal article" date="2016" name="Nat. Commun.">
        <title>Thousands of microbial genomes shed light on interconnected biogeochemical processes in an aquifer system.</title>
        <authorList>
            <person name="Anantharaman K."/>
            <person name="Brown C.T."/>
            <person name="Hug L.A."/>
            <person name="Sharon I."/>
            <person name="Castelle C.J."/>
            <person name="Probst A.J."/>
            <person name="Thomas B.C."/>
            <person name="Singh A."/>
            <person name="Wilkins M.J."/>
            <person name="Karaoz U."/>
            <person name="Brodie E.L."/>
            <person name="Williams K.H."/>
            <person name="Hubbard S.S."/>
            <person name="Banfield J.F."/>
        </authorList>
    </citation>
    <scope>NUCLEOTIDE SEQUENCE [LARGE SCALE GENOMIC DNA]</scope>
</reference>
<evidence type="ECO:0000313" key="2">
    <source>
        <dbReference type="Proteomes" id="UP000178040"/>
    </source>
</evidence>
<sequence length="121" mass="14321">MTYQKYNFENLEIYSLAEEIVLKIYLTTKSFPKEELFVLTSQLRRSCLSIVLNIVEGSSRKSRKDFAHFIDISLGSLFETKAILKISLKLEYLNKNNCNDLYKQIDLLFYKLLSFKKYLLK</sequence>
<protein>
    <recommendedName>
        <fullName evidence="3">Four helix bundle protein</fullName>
    </recommendedName>
</protein>
<dbReference type="PANTHER" id="PTHR38471">
    <property type="entry name" value="FOUR HELIX BUNDLE PROTEIN"/>
    <property type="match status" value="1"/>
</dbReference>
<dbReference type="CDD" id="cd16377">
    <property type="entry name" value="23S_rRNA_IVP_like"/>
    <property type="match status" value="1"/>
</dbReference>
<name>A0A1F7ILH8_9BACT</name>